<dbReference type="VEuPathDB" id="FungiDB:An16g01050"/>
<reference evidence="1" key="2">
    <citation type="submission" date="2025-08" db="UniProtKB">
        <authorList>
            <consortium name="RefSeq"/>
        </authorList>
    </citation>
    <scope>IDENTIFICATION</scope>
</reference>
<dbReference type="KEGG" id="ang:An16g01050"/>
<name>A0AAJ8C121_ASPNG</name>
<organism evidence="1">
    <name type="scientific">Aspergillus niger</name>
    <dbReference type="NCBI Taxonomy" id="5061"/>
    <lineage>
        <taxon>Eukaryota</taxon>
        <taxon>Fungi</taxon>
        <taxon>Dikarya</taxon>
        <taxon>Ascomycota</taxon>
        <taxon>Pezizomycotina</taxon>
        <taxon>Eurotiomycetes</taxon>
        <taxon>Eurotiomycetidae</taxon>
        <taxon>Eurotiales</taxon>
        <taxon>Aspergillaceae</taxon>
        <taxon>Aspergillus</taxon>
        <taxon>Aspergillus subgen. Circumdati</taxon>
    </lineage>
</organism>
<protein>
    <submittedName>
        <fullName evidence="1">Uncharacterized protein</fullName>
    </submittedName>
</protein>
<proteinExistence type="predicted"/>
<accession>A0AAJ8C121</accession>
<dbReference type="AlphaFoldDB" id="A0AAJ8C121"/>
<reference evidence="1" key="1">
    <citation type="submission" date="2025-02" db="EMBL/GenBank/DDBJ databases">
        <authorList>
            <consortium name="NCBI Genome Project"/>
        </authorList>
    </citation>
    <scope>NUCLEOTIDE SEQUENCE</scope>
</reference>
<evidence type="ECO:0000313" key="1">
    <source>
        <dbReference type="RefSeq" id="XP_059606628.1"/>
    </source>
</evidence>
<sequence>MRRDQCPFLKARDRRHQLGCTLHNVHGKELFDVDCLEAAPRNVAVLGFSRRCNVLEPAMPFGRPMRVTCSKNVDIIPLQTGFVKRFASGMASWVISEGGWTKQCSRFWMRSLLGLPLWAPRQALEPLIGATPQ</sequence>
<dbReference type="GeneID" id="84593317"/>
<gene>
    <name evidence="1" type="ORF">An16g01050</name>
</gene>
<dbReference type="RefSeq" id="XP_059606628.1">
    <property type="nucleotide sequence ID" value="XM_059744901.1"/>
</dbReference>